<dbReference type="Proteomes" id="UP000677804">
    <property type="component" value="Chromosome"/>
</dbReference>
<proteinExistence type="predicted"/>
<accession>A0ABX8D7F8</accession>
<gene>
    <name evidence="2" type="ORF">KG103_00225</name>
</gene>
<organism evidence="2 3">
    <name type="scientific">Cellulomonas wangleii</name>
    <dbReference type="NCBI Taxonomy" id="2816956"/>
    <lineage>
        <taxon>Bacteria</taxon>
        <taxon>Bacillati</taxon>
        <taxon>Actinomycetota</taxon>
        <taxon>Actinomycetes</taxon>
        <taxon>Micrococcales</taxon>
        <taxon>Cellulomonadaceae</taxon>
        <taxon>Cellulomonas</taxon>
    </lineage>
</organism>
<evidence type="ECO:0008006" key="4">
    <source>
        <dbReference type="Google" id="ProtNLM"/>
    </source>
</evidence>
<evidence type="ECO:0000313" key="3">
    <source>
        <dbReference type="Proteomes" id="UP000677804"/>
    </source>
</evidence>
<dbReference type="EMBL" id="CP074405">
    <property type="protein sequence ID" value="QVI62426.1"/>
    <property type="molecule type" value="Genomic_DNA"/>
</dbReference>
<reference evidence="2 3" key="1">
    <citation type="submission" date="2021-05" db="EMBL/GenBank/DDBJ databases">
        <title>Novel species in genus Cellulomonas.</title>
        <authorList>
            <person name="Zhang G."/>
        </authorList>
    </citation>
    <scope>NUCLEOTIDE SEQUENCE [LARGE SCALE GENOMIC DNA]</scope>
    <source>
        <strain evidence="3">zg-ZUI222</strain>
    </source>
</reference>
<name>A0ABX8D7F8_9CELL</name>
<dbReference type="RefSeq" id="WP_207340086.1">
    <property type="nucleotide sequence ID" value="NZ_CP074405.1"/>
</dbReference>
<evidence type="ECO:0000313" key="2">
    <source>
        <dbReference type="EMBL" id="QVI62426.1"/>
    </source>
</evidence>
<sequence length="197" mass="21693">MDEYRARDIIATIDEAISAWTLHVGTVPDEFTIGALAQHADRLARAASRLSTLAITRPDLTVGQLFPRSAVDVAELEEIRALSAAELAVLTEPPPTVTLTVRPGQTPLLDEFDHHVRGAVCPVRVAQDGTQTLDLTDILIEALHFDPEAEERAALAQLAAAEDRDPYLEDDEDLDEDGGYDTRLRATYDELRRRLQG</sequence>
<evidence type="ECO:0000256" key="1">
    <source>
        <dbReference type="SAM" id="MobiDB-lite"/>
    </source>
</evidence>
<feature type="compositionally biased region" description="Acidic residues" evidence="1">
    <location>
        <begin position="168"/>
        <end position="179"/>
    </location>
</feature>
<keyword evidence="3" id="KW-1185">Reference proteome</keyword>
<protein>
    <recommendedName>
        <fullName evidence="4">DUF222 domain-containing protein</fullName>
    </recommendedName>
</protein>
<feature type="region of interest" description="Disordered" evidence="1">
    <location>
        <begin position="160"/>
        <end position="181"/>
    </location>
</feature>